<gene>
    <name evidence="7" type="primary">ftsB</name>
    <name evidence="8" type="ORF">CWI70_03195</name>
</gene>
<dbReference type="InterPro" id="IPR007060">
    <property type="entry name" value="FtsL/DivIC"/>
</dbReference>
<keyword evidence="2 7" id="KW-0132">Cell division</keyword>
<proteinExistence type="inferred from homology"/>
<comment type="subunit">
    <text evidence="7">Part of a complex composed of FtsB, FtsL and FtsQ.</text>
</comment>
<evidence type="ECO:0000256" key="6">
    <source>
        <dbReference type="ARBA" id="ARBA00023306"/>
    </source>
</evidence>
<comment type="similarity">
    <text evidence="7">Belongs to the FtsB family.</text>
</comment>
<dbReference type="GO" id="GO:0005886">
    <property type="term" value="C:plasma membrane"/>
    <property type="evidence" value="ECO:0007669"/>
    <property type="project" value="UniProtKB-SubCell"/>
</dbReference>
<dbReference type="Proteomes" id="UP000287649">
    <property type="component" value="Unassembled WGS sequence"/>
</dbReference>
<dbReference type="AlphaFoldDB" id="A0A432Y4E8"/>
<keyword evidence="4 7" id="KW-1133">Transmembrane helix</keyword>
<dbReference type="PANTHER" id="PTHR37485:SF1">
    <property type="entry name" value="CELL DIVISION PROTEIN FTSB"/>
    <property type="match status" value="1"/>
</dbReference>
<keyword evidence="3 7" id="KW-0812">Transmembrane</keyword>
<dbReference type="OrthoDB" id="7061211at2"/>
<dbReference type="GO" id="GO:0032153">
    <property type="term" value="C:cell division site"/>
    <property type="evidence" value="ECO:0007669"/>
    <property type="project" value="UniProtKB-UniRule"/>
</dbReference>
<comment type="caution">
    <text evidence="8">The sequence shown here is derived from an EMBL/GenBank/DDBJ whole genome shotgun (WGS) entry which is preliminary data.</text>
</comment>
<dbReference type="GO" id="GO:0030428">
    <property type="term" value="C:cell septum"/>
    <property type="evidence" value="ECO:0007669"/>
    <property type="project" value="TreeGrafter"/>
</dbReference>
<comment type="function">
    <text evidence="7">Essential cell division protein. May link together the upstream cell division proteins, which are predominantly cytoplasmic, with the downstream cell division proteins, which are predominantly periplasmic.</text>
</comment>
<dbReference type="GO" id="GO:0043093">
    <property type="term" value="P:FtsZ-dependent cytokinesis"/>
    <property type="evidence" value="ECO:0007669"/>
    <property type="project" value="UniProtKB-UniRule"/>
</dbReference>
<dbReference type="InterPro" id="IPR023081">
    <property type="entry name" value="Cell_div_FtsB"/>
</dbReference>
<dbReference type="RefSeq" id="WP_126770499.1">
    <property type="nucleotide sequence ID" value="NZ_JANQBU010000001.1"/>
</dbReference>
<accession>A0A432Y4E8</accession>
<feature type="topological domain" description="Cytoplasmic" evidence="7">
    <location>
        <begin position="1"/>
        <end position="3"/>
    </location>
</feature>
<dbReference type="Pfam" id="PF04977">
    <property type="entry name" value="DivIC"/>
    <property type="match status" value="1"/>
</dbReference>
<evidence type="ECO:0000256" key="3">
    <source>
        <dbReference type="ARBA" id="ARBA00022692"/>
    </source>
</evidence>
<keyword evidence="9" id="KW-1185">Reference proteome</keyword>
<dbReference type="EMBL" id="PIPX01000001">
    <property type="protein sequence ID" value="RUO55802.1"/>
    <property type="molecule type" value="Genomic_DNA"/>
</dbReference>
<sequence length="99" mass="11881">MRLLKVFLLVLLVALQYRLWFGKNSLPEYWHLQEDVARQEQTNQKLRQRNQVLIADIEDLREGEVALEERARNELGLIKQDETFFRLIPNKQPTTYDPE</sequence>
<keyword evidence="5 7" id="KW-0472">Membrane</keyword>
<feature type="topological domain" description="Periplasmic" evidence="7">
    <location>
        <begin position="22"/>
        <end position="99"/>
    </location>
</feature>
<keyword evidence="7" id="KW-0175">Coiled coil</keyword>
<organism evidence="8 9">
    <name type="scientific">Pseudidiomarina homiensis</name>
    <dbReference type="NCBI Taxonomy" id="364198"/>
    <lineage>
        <taxon>Bacteria</taxon>
        <taxon>Pseudomonadati</taxon>
        <taxon>Pseudomonadota</taxon>
        <taxon>Gammaproteobacteria</taxon>
        <taxon>Alteromonadales</taxon>
        <taxon>Idiomarinaceae</taxon>
        <taxon>Pseudidiomarina</taxon>
    </lineage>
</organism>
<protein>
    <recommendedName>
        <fullName evidence="7">Cell division protein FtsB</fullName>
    </recommendedName>
</protein>
<evidence type="ECO:0000256" key="1">
    <source>
        <dbReference type="ARBA" id="ARBA00022475"/>
    </source>
</evidence>
<evidence type="ECO:0000313" key="8">
    <source>
        <dbReference type="EMBL" id="RUO55802.1"/>
    </source>
</evidence>
<evidence type="ECO:0000256" key="5">
    <source>
        <dbReference type="ARBA" id="ARBA00023136"/>
    </source>
</evidence>
<comment type="subcellular location">
    <subcellularLocation>
        <location evidence="7">Cell inner membrane</location>
        <topology evidence="7">Single-pass type II membrane protein</topology>
    </subcellularLocation>
    <text evidence="7">Localizes to the division septum.</text>
</comment>
<name>A0A432Y4E8_9GAMM</name>
<dbReference type="NCBIfam" id="NF002058">
    <property type="entry name" value="PRK00888.1"/>
    <property type="match status" value="1"/>
</dbReference>
<evidence type="ECO:0000256" key="2">
    <source>
        <dbReference type="ARBA" id="ARBA00022618"/>
    </source>
</evidence>
<dbReference type="PANTHER" id="PTHR37485">
    <property type="entry name" value="CELL DIVISION PROTEIN FTSB"/>
    <property type="match status" value="1"/>
</dbReference>
<dbReference type="HAMAP" id="MF_00599">
    <property type="entry name" value="FtsB"/>
    <property type="match status" value="1"/>
</dbReference>
<feature type="coiled-coil region" evidence="7">
    <location>
        <begin position="29"/>
        <end position="63"/>
    </location>
</feature>
<evidence type="ECO:0000256" key="4">
    <source>
        <dbReference type="ARBA" id="ARBA00022989"/>
    </source>
</evidence>
<evidence type="ECO:0000256" key="7">
    <source>
        <dbReference type="HAMAP-Rule" id="MF_00599"/>
    </source>
</evidence>
<keyword evidence="7" id="KW-0997">Cell inner membrane</keyword>
<reference evidence="9" key="1">
    <citation type="journal article" date="2018" name="Front. Microbiol.">
        <title>Genome-Based Analysis Reveals the Taxonomy and Diversity of the Family Idiomarinaceae.</title>
        <authorList>
            <person name="Liu Y."/>
            <person name="Lai Q."/>
            <person name="Shao Z."/>
        </authorList>
    </citation>
    <scope>NUCLEOTIDE SEQUENCE [LARGE SCALE GENOMIC DNA]</scope>
    <source>
        <strain evidence="9">PO-M2</strain>
    </source>
</reference>
<evidence type="ECO:0000313" key="9">
    <source>
        <dbReference type="Proteomes" id="UP000287649"/>
    </source>
</evidence>
<keyword evidence="6 7" id="KW-0131">Cell cycle</keyword>
<keyword evidence="1 7" id="KW-1003">Cell membrane</keyword>